<name>A0A8D8LRJ2_9HEMI</name>
<dbReference type="EMBL" id="HBUF01676043">
    <property type="protein sequence ID" value="CAG6791405.1"/>
    <property type="molecule type" value="Transcribed_RNA"/>
</dbReference>
<dbReference type="EMBL" id="HBUF01179850">
    <property type="protein sequence ID" value="CAG6655034.1"/>
    <property type="molecule type" value="Transcribed_RNA"/>
</dbReference>
<dbReference type="Pfam" id="PF07801">
    <property type="entry name" value="DUF1647"/>
    <property type="match status" value="1"/>
</dbReference>
<dbReference type="EMBL" id="HBUF01676041">
    <property type="protein sequence ID" value="CAG6791403.1"/>
    <property type="molecule type" value="Transcribed_RNA"/>
</dbReference>
<dbReference type="EMBL" id="HBUF01021157">
    <property type="protein sequence ID" value="CAG6611270.1"/>
    <property type="molecule type" value="Transcribed_RNA"/>
</dbReference>
<dbReference type="PANTHER" id="PTHR31389:SF4">
    <property type="entry name" value="LD39211P"/>
    <property type="match status" value="1"/>
</dbReference>
<sequence>MRSRTCFLIIICLVVATIFLIFFEDQRPIGTIQSLVTETNKQFYKIKNFKDNLELSEQKKLITDDKYLKILGFVDNPRLYPHSVWRNSSLPIIVTAVQSGQLHHAVGFLRNIMTLLPNHSVVVYNLGLSNYDVKMLMKFCNSSKCFVIDLNYDLFPSHVAKLSIHAYRPVIIQDALNFAGAVLYMECNVRVSFGNISALVNKSLKTGIVLSEQEDVGVSNQKHAVTSLTHPKMFEYFQTVVDNFEFTPMISVRSMLVYNTEAVHKNIMLPWVQCALIQECIYPIGAQSDGCRFDKKPHFRYSGCHRYDESALNLVLGLYFGVDNVSLYSWDNSRTRLFYNVTDELAEKEYFLLKSNLTGTS</sequence>
<dbReference type="AlphaFoldDB" id="A0A8D8LRJ2"/>
<dbReference type="EMBL" id="HBUF01368370">
    <property type="protein sequence ID" value="CAG6724829.1"/>
    <property type="molecule type" value="Transcribed_RNA"/>
</dbReference>
<dbReference type="EMBL" id="HBUF01021159">
    <property type="protein sequence ID" value="CAG6611274.1"/>
    <property type="molecule type" value="Transcribed_RNA"/>
</dbReference>
<keyword evidence="1" id="KW-0812">Transmembrane</keyword>
<dbReference type="EMBL" id="HBUF01021156">
    <property type="protein sequence ID" value="CAG6611268.1"/>
    <property type="molecule type" value="Transcribed_RNA"/>
</dbReference>
<organism evidence="2">
    <name type="scientific">Cacopsylla melanoneura</name>
    <dbReference type="NCBI Taxonomy" id="428564"/>
    <lineage>
        <taxon>Eukaryota</taxon>
        <taxon>Metazoa</taxon>
        <taxon>Ecdysozoa</taxon>
        <taxon>Arthropoda</taxon>
        <taxon>Hexapoda</taxon>
        <taxon>Insecta</taxon>
        <taxon>Pterygota</taxon>
        <taxon>Neoptera</taxon>
        <taxon>Paraneoptera</taxon>
        <taxon>Hemiptera</taxon>
        <taxon>Sternorrhyncha</taxon>
        <taxon>Psylloidea</taxon>
        <taxon>Psyllidae</taxon>
        <taxon>Psyllinae</taxon>
        <taxon>Cacopsylla</taxon>
    </lineage>
</organism>
<reference evidence="2" key="1">
    <citation type="submission" date="2021-05" db="EMBL/GenBank/DDBJ databases">
        <authorList>
            <person name="Alioto T."/>
            <person name="Alioto T."/>
            <person name="Gomez Garrido J."/>
        </authorList>
    </citation>
    <scope>NUCLEOTIDE SEQUENCE</scope>
</reference>
<keyword evidence="1" id="KW-1133">Transmembrane helix</keyword>
<protein>
    <submittedName>
        <fullName evidence="2">Uncharacterized protein</fullName>
    </submittedName>
</protein>
<evidence type="ECO:0000313" key="2">
    <source>
        <dbReference type="EMBL" id="CAG6611268.1"/>
    </source>
</evidence>
<proteinExistence type="predicted"/>
<feature type="transmembrane region" description="Helical" evidence="1">
    <location>
        <begin position="7"/>
        <end position="23"/>
    </location>
</feature>
<dbReference type="EMBL" id="HBUF01021158">
    <property type="protein sequence ID" value="CAG6611272.1"/>
    <property type="molecule type" value="Transcribed_RNA"/>
</dbReference>
<evidence type="ECO:0000256" key="1">
    <source>
        <dbReference type="SAM" id="Phobius"/>
    </source>
</evidence>
<dbReference type="PANTHER" id="PTHR31389">
    <property type="entry name" value="LD39211P"/>
    <property type="match status" value="1"/>
</dbReference>
<accession>A0A8D8LRJ2</accession>
<dbReference type="EMBL" id="HBUF01021155">
    <property type="protein sequence ID" value="CAG6611266.1"/>
    <property type="molecule type" value="Transcribed_RNA"/>
</dbReference>
<dbReference type="InterPro" id="IPR012444">
    <property type="entry name" value="DUF1647"/>
</dbReference>
<keyword evidence="1" id="KW-0472">Membrane</keyword>